<dbReference type="PANTHER" id="PTHR23070">
    <property type="entry name" value="BCS1 AAA-TYPE ATPASE"/>
    <property type="match status" value="1"/>
</dbReference>
<dbReference type="Gene3D" id="3.40.50.300">
    <property type="entry name" value="P-loop containing nucleotide triphosphate hydrolases"/>
    <property type="match status" value="1"/>
</dbReference>
<dbReference type="InterPro" id="IPR025753">
    <property type="entry name" value="AAA_N_dom"/>
</dbReference>
<comment type="cofactor">
    <cofactor evidence="1">
        <name>Mg(2+)</name>
        <dbReference type="ChEBI" id="CHEBI:18420"/>
    </cofactor>
</comment>
<reference evidence="7" key="1">
    <citation type="journal article" date="2022" name="Front. Genet.">
        <title>Chromosome-Scale Assembly of the Dendrobium nobile Genome Provides Insights Into the Molecular Mechanism of the Biosynthesis of the Medicinal Active Ingredient of Dendrobium.</title>
        <authorList>
            <person name="Xu Q."/>
            <person name="Niu S.-C."/>
            <person name="Li K.-L."/>
            <person name="Zheng P.-J."/>
            <person name="Zhang X.-J."/>
            <person name="Jia Y."/>
            <person name="Liu Y."/>
            <person name="Niu Y.-X."/>
            <person name="Yu L.-H."/>
            <person name="Chen D.-F."/>
            <person name="Zhang G.-Q."/>
        </authorList>
    </citation>
    <scope>NUCLEOTIDE SEQUENCE</scope>
    <source>
        <tissue evidence="7">Leaf</tissue>
    </source>
</reference>
<dbReference type="InterPro" id="IPR058017">
    <property type="entry name" value="At3g28540-like_C"/>
</dbReference>
<feature type="transmembrane region" description="Helical" evidence="3">
    <location>
        <begin position="12"/>
        <end position="36"/>
    </location>
</feature>
<keyword evidence="3" id="KW-1133">Transmembrane helix</keyword>
<dbReference type="InterPro" id="IPR050747">
    <property type="entry name" value="Mitochondrial_chaperone_BCS1"/>
</dbReference>
<evidence type="ECO:0000259" key="6">
    <source>
        <dbReference type="Pfam" id="PF25568"/>
    </source>
</evidence>
<dbReference type="Pfam" id="PF25568">
    <property type="entry name" value="AAA_lid_At3g28540"/>
    <property type="match status" value="1"/>
</dbReference>
<comment type="caution">
    <text evidence="7">The sequence shown here is derived from an EMBL/GenBank/DDBJ whole genome shotgun (WGS) entry which is preliminary data.</text>
</comment>
<dbReference type="SMR" id="A0A8T3ABR0"/>
<feature type="domain" description="AAA-type ATPase N-terminal" evidence="5">
    <location>
        <begin position="36"/>
        <end position="124"/>
    </location>
</feature>
<keyword evidence="8" id="KW-1185">Reference proteome</keyword>
<dbReference type="GO" id="GO:0005524">
    <property type="term" value="F:ATP binding"/>
    <property type="evidence" value="ECO:0007669"/>
    <property type="project" value="InterPro"/>
</dbReference>
<dbReference type="InterPro" id="IPR003959">
    <property type="entry name" value="ATPase_AAA_core"/>
</dbReference>
<dbReference type="OrthoDB" id="10251412at2759"/>
<keyword evidence="2" id="KW-0460">Magnesium</keyword>
<feature type="domain" description="ATPase AAA-type core" evidence="4">
    <location>
        <begin position="243"/>
        <end position="360"/>
    </location>
</feature>
<proteinExistence type="predicted"/>
<evidence type="ECO:0000259" key="4">
    <source>
        <dbReference type="Pfam" id="PF00004"/>
    </source>
</evidence>
<evidence type="ECO:0000259" key="5">
    <source>
        <dbReference type="Pfam" id="PF14363"/>
    </source>
</evidence>
<dbReference type="Proteomes" id="UP000829196">
    <property type="component" value="Unassembled WGS sequence"/>
</dbReference>
<organism evidence="7 8">
    <name type="scientific">Dendrobium nobile</name>
    <name type="common">Orchid</name>
    <dbReference type="NCBI Taxonomy" id="94219"/>
    <lineage>
        <taxon>Eukaryota</taxon>
        <taxon>Viridiplantae</taxon>
        <taxon>Streptophyta</taxon>
        <taxon>Embryophyta</taxon>
        <taxon>Tracheophyta</taxon>
        <taxon>Spermatophyta</taxon>
        <taxon>Magnoliopsida</taxon>
        <taxon>Liliopsida</taxon>
        <taxon>Asparagales</taxon>
        <taxon>Orchidaceae</taxon>
        <taxon>Epidendroideae</taxon>
        <taxon>Malaxideae</taxon>
        <taxon>Dendrobiinae</taxon>
        <taxon>Dendrobium</taxon>
    </lineage>
</organism>
<dbReference type="Pfam" id="PF14363">
    <property type="entry name" value="AAA_assoc"/>
    <property type="match status" value="1"/>
</dbReference>
<feature type="domain" description="AAA+ ATPase At3g28540-like C-terminal" evidence="6">
    <location>
        <begin position="364"/>
        <end position="427"/>
    </location>
</feature>
<evidence type="ECO:0000256" key="2">
    <source>
        <dbReference type="ARBA" id="ARBA00022842"/>
    </source>
</evidence>
<dbReference type="GO" id="GO:0016887">
    <property type="term" value="F:ATP hydrolysis activity"/>
    <property type="evidence" value="ECO:0007669"/>
    <property type="project" value="InterPro"/>
</dbReference>
<evidence type="ECO:0000313" key="8">
    <source>
        <dbReference type="Proteomes" id="UP000829196"/>
    </source>
</evidence>
<dbReference type="Gene3D" id="6.10.280.40">
    <property type="match status" value="1"/>
</dbReference>
<evidence type="ECO:0008006" key="9">
    <source>
        <dbReference type="Google" id="ProtNLM"/>
    </source>
</evidence>
<evidence type="ECO:0000256" key="1">
    <source>
        <dbReference type="ARBA" id="ARBA00001946"/>
    </source>
</evidence>
<keyword evidence="3" id="KW-0472">Membrane</keyword>
<sequence>MESQTKANATSRSFLTIASSVAASAMIARTFVSTFFPRQLQTRISSPLLTLRSALSTDHTILILESEPHLFLACKTYLSSIISSSTSKFKATKHRDATTITLSLVNEQEFLDVFNGIEFRWRLLSRNNLHTVYFDGQPKRVPQKIQFFELCFHKNHKNTALNSYLRYILDESERIRAADRSLKIHTNKGCYWLLPPAELLHPATFETLAMDSELKQRIVEDLSRFSKSKEWYKEKGKPWTRSYLLYGPSGTGKSSLIAAMAKFLRLDIYDLNIKELQWNSGIKLLLLGMSSRSMLVVEDIDCFKKPSGKDGDFSLSGFLGFVDWMWASTGEERVLVFTAKKKDRVDPVLLQPGRVDICLPMGYCSASGFKVLAWNHHGINEHWRFREIEGLLEDVEVTPAEVGEELMRSEDVDVALDSLVQFLHRKGMESGVENGGGFSGEGNWQRTPAMGGGRGGLSFGGLGYGRRGGRVNIVRRRGRRGRRVVIS</sequence>
<keyword evidence="3" id="KW-0812">Transmembrane</keyword>
<accession>A0A8T3ABR0</accession>
<dbReference type="AlphaFoldDB" id="A0A8T3ABR0"/>
<dbReference type="Pfam" id="PF00004">
    <property type="entry name" value="AAA"/>
    <property type="match status" value="1"/>
</dbReference>
<evidence type="ECO:0000256" key="3">
    <source>
        <dbReference type="SAM" id="Phobius"/>
    </source>
</evidence>
<evidence type="ECO:0000313" key="7">
    <source>
        <dbReference type="EMBL" id="KAI0493222.1"/>
    </source>
</evidence>
<protein>
    <recommendedName>
        <fullName evidence="9">AAA+ ATPase domain-containing protein</fullName>
    </recommendedName>
</protein>
<dbReference type="EMBL" id="JAGYWB010000018">
    <property type="protein sequence ID" value="KAI0493222.1"/>
    <property type="molecule type" value="Genomic_DNA"/>
</dbReference>
<gene>
    <name evidence="7" type="ORF">KFK09_027498</name>
</gene>
<name>A0A8T3ABR0_DENNO</name>
<dbReference type="InterPro" id="IPR027417">
    <property type="entry name" value="P-loop_NTPase"/>
</dbReference>
<dbReference type="SUPFAM" id="SSF52540">
    <property type="entry name" value="P-loop containing nucleoside triphosphate hydrolases"/>
    <property type="match status" value="1"/>
</dbReference>